<accession>A0AA52HA10</accession>
<dbReference type="AlphaFoldDB" id="A0AA52HA10"/>
<feature type="domain" description="VOC" evidence="1">
    <location>
        <begin position="9"/>
        <end position="127"/>
    </location>
</feature>
<evidence type="ECO:0000313" key="2">
    <source>
        <dbReference type="EMBL" id="WND02138.1"/>
    </source>
</evidence>
<dbReference type="KEGG" id="tmk:QGN29_11315"/>
<dbReference type="CDD" id="cd06587">
    <property type="entry name" value="VOC"/>
    <property type="match status" value="1"/>
</dbReference>
<keyword evidence="3" id="KW-1185">Reference proteome</keyword>
<dbReference type="InterPro" id="IPR052164">
    <property type="entry name" value="Anthracycline_SecMetBiosynth"/>
</dbReference>
<reference evidence="2" key="1">
    <citation type="submission" date="2023-04" db="EMBL/GenBank/DDBJ databases">
        <title>Complete genome sequence of Temperatibacter marinus.</title>
        <authorList>
            <person name="Rong J.-C."/>
            <person name="Yi M.-L."/>
            <person name="Zhao Q."/>
        </authorList>
    </citation>
    <scope>NUCLEOTIDE SEQUENCE</scope>
    <source>
        <strain evidence="2">NBRC 110045</strain>
    </source>
</reference>
<sequence>MTETGKVTGIGGLFFKTDDVDGTKEWYRRVLGIQEDQPGYGILFPYDQDKDGLKAYSVFSLFKSDTDYLKPGTQEFMLNFRVSNLENLIEKIKAQNVDVEGPVAEEGCGKFAWIVDPNGIKLELWEQ</sequence>
<dbReference type="Proteomes" id="UP001268683">
    <property type="component" value="Chromosome"/>
</dbReference>
<dbReference type="PANTHER" id="PTHR33993">
    <property type="entry name" value="GLYOXALASE-RELATED"/>
    <property type="match status" value="1"/>
</dbReference>
<evidence type="ECO:0000313" key="3">
    <source>
        <dbReference type="Proteomes" id="UP001268683"/>
    </source>
</evidence>
<name>A0AA52HA10_9PROT</name>
<dbReference type="RefSeq" id="WP_310797973.1">
    <property type="nucleotide sequence ID" value="NZ_CP123872.1"/>
</dbReference>
<dbReference type="InterPro" id="IPR037523">
    <property type="entry name" value="VOC_core"/>
</dbReference>
<proteinExistence type="predicted"/>
<dbReference type="PANTHER" id="PTHR33993:SF5">
    <property type="entry name" value="GLYOXALASE"/>
    <property type="match status" value="1"/>
</dbReference>
<gene>
    <name evidence="2" type="ORF">QGN29_11315</name>
</gene>
<protein>
    <submittedName>
        <fullName evidence="2">VOC family protein</fullName>
    </submittedName>
</protein>
<dbReference type="SUPFAM" id="SSF54593">
    <property type="entry name" value="Glyoxalase/Bleomycin resistance protein/Dihydroxybiphenyl dioxygenase"/>
    <property type="match status" value="1"/>
</dbReference>
<evidence type="ECO:0000259" key="1">
    <source>
        <dbReference type="PROSITE" id="PS51819"/>
    </source>
</evidence>
<dbReference type="PROSITE" id="PS51819">
    <property type="entry name" value="VOC"/>
    <property type="match status" value="1"/>
</dbReference>
<dbReference type="InterPro" id="IPR029068">
    <property type="entry name" value="Glyas_Bleomycin-R_OHBP_Dase"/>
</dbReference>
<dbReference type="EMBL" id="CP123872">
    <property type="protein sequence ID" value="WND02138.1"/>
    <property type="molecule type" value="Genomic_DNA"/>
</dbReference>
<organism evidence="2 3">
    <name type="scientific">Temperatibacter marinus</name>
    <dbReference type="NCBI Taxonomy" id="1456591"/>
    <lineage>
        <taxon>Bacteria</taxon>
        <taxon>Pseudomonadati</taxon>
        <taxon>Pseudomonadota</taxon>
        <taxon>Alphaproteobacteria</taxon>
        <taxon>Kordiimonadales</taxon>
        <taxon>Temperatibacteraceae</taxon>
        <taxon>Temperatibacter</taxon>
    </lineage>
</organism>
<dbReference type="Gene3D" id="3.10.180.10">
    <property type="entry name" value="2,3-Dihydroxybiphenyl 1,2-Dioxygenase, domain 1"/>
    <property type="match status" value="1"/>
</dbReference>